<dbReference type="InterPro" id="IPR013154">
    <property type="entry name" value="ADH-like_N"/>
</dbReference>
<dbReference type="CDD" id="cd08243">
    <property type="entry name" value="quinone_oxidoreductase_like_1"/>
    <property type="match status" value="1"/>
</dbReference>
<protein>
    <recommendedName>
        <fullName evidence="2">Enoyl reductase (ER) domain-containing protein</fullName>
    </recommendedName>
</protein>
<gene>
    <name evidence="3" type="ORF">EYZ11_001100</name>
</gene>
<dbReference type="AlphaFoldDB" id="A0A4S3JVJ6"/>
<evidence type="ECO:0000313" key="4">
    <source>
        <dbReference type="Proteomes" id="UP000308092"/>
    </source>
</evidence>
<dbReference type="PANTHER" id="PTHR44154">
    <property type="entry name" value="QUINONE OXIDOREDUCTASE"/>
    <property type="match status" value="1"/>
</dbReference>
<evidence type="ECO:0000259" key="2">
    <source>
        <dbReference type="SMART" id="SM00829"/>
    </source>
</evidence>
<reference evidence="3 4" key="1">
    <citation type="submission" date="2019-03" db="EMBL/GenBank/DDBJ databases">
        <title>The genome sequence of a newly discovered highly antifungal drug resistant Aspergillus species, Aspergillus tanneri NIH 1004.</title>
        <authorList>
            <person name="Mounaud S."/>
            <person name="Singh I."/>
            <person name="Joardar V."/>
            <person name="Pakala S."/>
            <person name="Pakala S."/>
            <person name="Venepally P."/>
            <person name="Hoover J."/>
            <person name="Nierman W."/>
            <person name="Chung J."/>
            <person name="Losada L."/>
        </authorList>
    </citation>
    <scope>NUCLEOTIDE SEQUENCE [LARGE SCALE GENOMIC DNA]</scope>
    <source>
        <strain evidence="3 4">NIH1004</strain>
    </source>
</reference>
<accession>A0A4S3JVJ6</accession>
<dbReference type="SUPFAM" id="SSF50129">
    <property type="entry name" value="GroES-like"/>
    <property type="match status" value="1"/>
</dbReference>
<comment type="caution">
    <text evidence="3">The sequence shown here is derived from an EMBL/GenBank/DDBJ whole genome shotgun (WGS) entry which is preliminary data.</text>
</comment>
<evidence type="ECO:0000313" key="3">
    <source>
        <dbReference type="EMBL" id="THC99462.1"/>
    </source>
</evidence>
<dbReference type="Pfam" id="PF13602">
    <property type="entry name" value="ADH_zinc_N_2"/>
    <property type="match status" value="1"/>
</dbReference>
<organism evidence="3 4">
    <name type="scientific">Aspergillus tanneri</name>
    <dbReference type="NCBI Taxonomy" id="1220188"/>
    <lineage>
        <taxon>Eukaryota</taxon>
        <taxon>Fungi</taxon>
        <taxon>Dikarya</taxon>
        <taxon>Ascomycota</taxon>
        <taxon>Pezizomycotina</taxon>
        <taxon>Eurotiomycetes</taxon>
        <taxon>Eurotiomycetidae</taxon>
        <taxon>Eurotiales</taxon>
        <taxon>Aspergillaceae</taxon>
        <taxon>Aspergillus</taxon>
        <taxon>Aspergillus subgen. Circumdati</taxon>
    </lineage>
</organism>
<evidence type="ECO:0000256" key="1">
    <source>
        <dbReference type="ARBA" id="ARBA00022857"/>
    </source>
</evidence>
<dbReference type="Pfam" id="PF08240">
    <property type="entry name" value="ADH_N"/>
    <property type="match status" value="1"/>
</dbReference>
<dbReference type="Gene3D" id="3.90.180.10">
    <property type="entry name" value="Medium-chain alcohol dehydrogenases, catalytic domain"/>
    <property type="match status" value="1"/>
</dbReference>
<dbReference type="STRING" id="1220188.A0A4S3JVJ6"/>
<dbReference type="SUPFAM" id="SSF51735">
    <property type="entry name" value="NAD(P)-binding Rossmann-fold domains"/>
    <property type="match status" value="1"/>
</dbReference>
<keyword evidence="1" id="KW-0521">NADP</keyword>
<dbReference type="EMBL" id="SOSA01000018">
    <property type="protein sequence ID" value="THC99462.1"/>
    <property type="molecule type" value="Genomic_DNA"/>
</dbReference>
<dbReference type="Gene3D" id="3.40.50.720">
    <property type="entry name" value="NAD(P)-binding Rossmann-like Domain"/>
    <property type="match status" value="1"/>
</dbReference>
<dbReference type="InterPro" id="IPR011032">
    <property type="entry name" value="GroES-like_sf"/>
</dbReference>
<dbReference type="VEuPathDB" id="FungiDB:EYZ11_001100"/>
<dbReference type="GO" id="GO:0016491">
    <property type="term" value="F:oxidoreductase activity"/>
    <property type="evidence" value="ECO:0007669"/>
    <property type="project" value="InterPro"/>
</dbReference>
<dbReference type="Proteomes" id="UP000308092">
    <property type="component" value="Unassembled WGS sequence"/>
</dbReference>
<feature type="domain" description="Enoyl reductase (ER)" evidence="2">
    <location>
        <begin position="13"/>
        <end position="327"/>
    </location>
</feature>
<dbReference type="PANTHER" id="PTHR44154:SF1">
    <property type="entry name" value="QUINONE OXIDOREDUCTASE"/>
    <property type="match status" value="1"/>
</dbReference>
<dbReference type="InterPro" id="IPR020843">
    <property type="entry name" value="ER"/>
</dbReference>
<dbReference type="InterPro" id="IPR051603">
    <property type="entry name" value="Zinc-ADH_QOR/CCCR"/>
</dbReference>
<dbReference type="SMART" id="SM00829">
    <property type="entry name" value="PKS_ER"/>
    <property type="match status" value="1"/>
</dbReference>
<keyword evidence="4" id="KW-1185">Reference proteome</keyword>
<proteinExistence type="predicted"/>
<dbReference type="InterPro" id="IPR036291">
    <property type="entry name" value="NAD(P)-bd_dom_sf"/>
</dbReference>
<name>A0A4S3JVJ6_9EURO</name>
<sequence length="329" mass="35478">MSTMNAVVVHTPGKPNVLKVIQRPIPQPTPGQVRIKVKAFGLNRSEMFTRQGHSPVSLVQFPRILGIEAVGVIDAAPGLEHQFPLGSTAATAMGGMGRVFDGGYAEYTCVPAKQVQIVKTKLPWDVLGALPEMLQTAWGSVMKSLSLKPGDRLLIRGGTTSVGLAVAAIAKMHGAYVASTTRKKEREALLREHGADEVWVDDGAIARQIGEKSGEYFDKVLELVGTVTLADSLRCAKKGGTVSMTGIVGNEWHLERVNPMELIPSETKLTVYGGSDEDFISTPLNELVKMVDEGKLKVRVGRVFKMEEIVEAHQCMEANEAAGKIVVLP</sequence>